<sequence length="343" mass="40979">MFCLLILSTICEISYNFKFKQTYKVLSSQLFKGFIKQQIAINYKKYQFNFVNILSISSLKSLRFCITDNPSPIIKDITLSQFIDCKIIFSIKRLLFGKSNSYSILVQLEPKNFITKQQQFLQQSTNILICRLLIDEHIQNIGEDYEKRLYLKGKSKTIKCLNKINNFKTIRILFLVDEKYAIQYPQRQAVEILQKENENLYVQVQADDKISQYDKFQRIGLANTINKQIDDNWGPDNGDQEQTERVRIRKKILKKKVQATWNDKLRQWIKINFKIFRDYFIYLAQYFYRLRKYIENRKQMALNQKGEQPIKCLQNFLEMLQKNSSKVIFQFSSNKDNLKISDK</sequence>
<reference evidence="1" key="1">
    <citation type="submission" date="2021-01" db="EMBL/GenBank/DDBJ databases">
        <authorList>
            <consortium name="Genoscope - CEA"/>
            <person name="William W."/>
        </authorList>
    </citation>
    <scope>NUCLEOTIDE SEQUENCE</scope>
</reference>
<gene>
    <name evidence="1" type="ORF">PPRIM_AZ9-3.1.T0640249</name>
</gene>
<protein>
    <submittedName>
        <fullName evidence="1">Uncharacterized protein</fullName>
    </submittedName>
</protein>
<proteinExistence type="predicted"/>
<dbReference type="Proteomes" id="UP000688137">
    <property type="component" value="Unassembled WGS sequence"/>
</dbReference>
<evidence type="ECO:0000313" key="1">
    <source>
        <dbReference type="EMBL" id="CAD8080954.1"/>
    </source>
</evidence>
<keyword evidence="2" id="KW-1185">Reference proteome</keyword>
<name>A0A8S1N1L7_PARPR</name>
<dbReference type="EMBL" id="CAJJDM010000066">
    <property type="protein sequence ID" value="CAD8080954.1"/>
    <property type="molecule type" value="Genomic_DNA"/>
</dbReference>
<organism evidence="1 2">
    <name type="scientific">Paramecium primaurelia</name>
    <dbReference type="NCBI Taxonomy" id="5886"/>
    <lineage>
        <taxon>Eukaryota</taxon>
        <taxon>Sar</taxon>
        <taxon>Alveolata</taxon>
        <taxon>Ciliophora</taxon>
        <taxon>Intramacronucleata</taxon>
        <taxon>Oligohymenophorea</taxon>
        <taxon>Peniculida</taxon>
        <taxon>Parameciidae</taxon>
        <taxon>Paramecium</taxon>
    </lineage>
</organism>
<accession>A0A8S1N1L7</accession>
<dbReference type="AlphaFoldDB" id="A0A8S1N1L7"/>
<comment type="caution">
    <text evidence="1">The sequence shown here is derived from an EMBL/GenBank/DDBJ whole genome shotgun (WGS) entry which is preliminary data.</text>
</comment>
<evidence type="ECO:0000313" key="2">
    <source>
        <dbReference type="Proteomes" id="UP000688137"/>
    </source>
</evidence>